<proteinExistence type="predicted"/>
<keyword evidence="1" id="KW-0472">Membrane</keyword>
<sequence length="262" mass="26454">MTMAQADYAPAASRRGFRLSTRDVAVAGILGALAALLGYTPLGFIAFPTPAGSATTMHIPVIIAGVMAGPVVGAFVGAIFGLISLLRAGTPAFSNPLIAIGPRILIGVVAALVFVALQRRYARGLATLALGAGVFTILGPGARRFEAAFAAKKIEPTWLINAYHSVAAVMVGQVWLSLAAGIVVAVLAYWVLSGDNAAPAAAAVAGTLTNTVGVLTLMVLFGFIPAGAAFVIGATHGLPEVLLAVVITVPVCRAVSAGRARS</sequence>
<protein>
    <submittedName>
        <fullName evidence="2">ECF transporter S component</fullName>
    </submittedName>
</protein>
<feature type="transmembrane region" description="Helical" evidence="1">
    <location>
        <begin position="241"/>
        <end position="260"/>
    </location>
</feature>
<keyword evidence="1" id="KW-0812">Transmembrane</keyword>
<dbReference type="AlphaFoldDB" id="A0A537LB90"/>
<evidence type="ECO:0000256" key="1">
    <source>
        <dbReference type="SAM" id="Phobius"/>
    </source>
</evidence>
<dbReference type="Pfam" id="PF12822">
    <property type="entry name" value="ECF_trnsprt"/>
    <property type="match status" value="1"/>
</dbReference>
<dbReference type="InterPro" id="IPR024529">
    <property type="entry name" value="ECF_trnsprt_substrate-spec"/>
</dbReference>
<feature type="transmembrane region" description="Helical" evidence="1">
    <location>
        <begin position="212"/>
        <end position="234"/>
    </location>
</feature>
<evidence type="ECO:0000313" key="2">
    <source>
        <dbReference type="EMBL" id="TMJ05284.1"/>
    </source>
</evidence>
<keyword evidence="1" id="KW-1133">Transmembrane helix</keyword>
<reference evidence="2 3" key="1">
    <citation type="journal article" date="2019" name="Nat. Microbiol.">
        <title>Mediterranean grassland soil C-N compound turnover is dependent on rainfall and depth, and is mediated by genomically divergent microorganisms.</title>
        <authorList>
            <person name="Diamond S."/>
            <person name="Andeer P.F."/>
            <person name="Li Z."/>
            <person name="Crits-Christoph A."/>
            <person name="Burstein D."/>
            <person name="Anantharaman K."/>
            <person name="Lane K.R."/>
            <person name="Thomas B.C."/>
            <person name="Pan C."/>
            <person name="Northen T.R."/>
            <person name="Banfield J.F."/>
        </authorList>
    </citation>
    <scope>NUCLEOTIDE SEQUENCE [LARGE SCALE GENOMIC DNA]</scope>
    <source>
        <strain evidence="2">NP_2</strain>
    </source>
</reference>
<dbReference type="Proteomes" id="UP000318661">
    <property type="component" value="Unassembled WGS sequence"/>
</dbReference>
<evidence type="ECO:0000313" key="3">
    <source>
        <dbReference type="Proteomes" id="UP000318661"/>
    </source>
</evidence>
<dbReference type="EMBL" id="VBAJ01000250">
    <property type="protein sequence ID" value="TMJ05284.1"/>
    <property type="molecule type" value="Genomic_DNA"/>
</dbReference>
<name>A0A537LB90_9BACT</name>
<feature type="transmembrane region" description="Helical" evidence="1">
    <location>
        <begin position="97"/>
        <end position="117"/>
    </location>
</feature>
<feature type="transmembrane region" description="Helical" evidence="1">
    <location>
        <begin position="59"/>
        <end position="85"/>
    </location>
</feature>
<feature type="transmembrane region" description="Helical" evidence="1">
    <location>
        <begin position="24"/>
        <end position="47"/>
    </location>
</feature>
<comment type="caution">
    <text evidence="2">The sequence shown here is derived from an EMBL/GenBank/DDBJ whole genome shotgun (WGS) entry which is preliminary data.</text>
</comment>
<dbReference type="Gene3D" id="1.10.1760.20">
    <property type="match status" value="2"/>
</dbReference>
<dbReference type="GO" id="GO:0022857">
    <property type="term" value="F:transmembrane transporter activity"/>
    <property type="evidence" value="ECO:0007669"/>
    <property type="project" value="InterPro"/>
</dbReference>
<accession>A0A537LB90</accession>
<feature type="transmembrane region" description="Helical" evidence="1">
    <location>
        <begin position="123"/>
        <end position="142"/>
    </location>
</feature>
<organism evidence="2 3">
    <name type="scientific">Candidatus Segetimicrobium genomatis</name>
    <dbReference type="NCBI Taxonomy" id="2569760"/>
    <lineage>
        <taxon>Bacteria</taxon>
        <taxon>Bacillati</taxon>
        <taxon>Candidatus Sysuimicrobiota</taxon>
        <taxon>Candidatus Sysuimicrobiia</taxon>
        <taxon>Candidatus Sysuimicrobiales</taxon>
        <taxon>Candidatus Segetimicrobiaceae</taxon>
        <taxon>Candidatus Segetimicrobium</taxon>
    </lineage>
</organism>
<feature type="transmembrane region" description="Helical" evidence="1">
    <location>
        <begin position="163"/>
        <end position="192"/>
    </location>
</feature>
<gene>
    <name evidence="2" type="ORF">E6G99_09850</name>
</gene>